<evidence type="ECO:0000313" key="1">
    <source>
        <dbReference type="EMBL" id="KAJ8984647.1"/>
    </source>
</evidence>
<accession>A0ABQ9K3S4</accession>
<gene>
    <name evidence="1" type="ORF">NQ317_009875</name>
</gene>
<sequence length="107" mass="12334">MTFVLLKTMIPRVINNIPKLVEIGEVITEIQATKNNKTNLERLAVTHRIYIFNVKFTKGYVNHYSQKQHNILENALNILDLPFNYLLSSLHSKIVICHDEGLSKSND</sequence>
<protein>
    <submittedName>
        <fullName evidence="1">Uncharacterized protein</fullName>
    </submittedName>
</protein>
<name>A0ABQ9K3S4_9CUCU</name>
<dbReference type="Proteomes" id="UP001162164">
    <property type="component" value="Unassembled WGS sequence"/>
</dbReference>
<organism evidence="1 2">
    <name type="scientific">Molorchus minor</name>
    <dbReference type="NCBI Taxonomy" id="1323400"/>
    <lineage>
        <taxon>Eukaryota</taxon>
        <taxon>Metazoa</taxon>
        <taxon>Ecdysozoa</taxon>
        <taxon>Arthropoda</taxon>
        <taxon>Hexapoda</taxon>
        <taxon>Insecta</taxon>
        <taxon>Pterygota</taxon>
        <taxon>Neoptera</taxon>
        <taxon>Endopterygota</taxon>
        <taxon>Coleoptera</taxon>
        <taxon>Polyphaga</taxon>
        <taxon>Cucujiformia</taxon>
        <taxon>Chrysomeloidea</taxon>
        <taxon>Cerambycidae</taxon>
        <taxon>Lamiinae</taxon>
        <taxon>Monochamini</taxon>
        <taxon>Molorchus</taxon>
    </lineage>
</organism>
<keyword evidence="2" id="KW-1185">Reference proteome</keyword>
<proteinExistence type="predicted"/>
<comment type="caution">
    <text evidence="1">The sequence shown here is derived from an EMBL/GenBank/DDBJ whole genome shotgun (WGS) entry which is preliminary data.</text>
</comment>
<reference evidence="1" key="1">
    <citation type="journal article" date="2023" name="Insect Mol. Biol.">
        <title>Genome sequencing provides insights into the evolution of gene families encoding plant cell wall-degrading enzymes in longhorned beetles.</title>
        <authorList>
            <person name="Shin N.R."/>
            <person name="Okamura Y."/>
            <person name="Kirsch R."/>
            <person name="Pauchet Y."/>
        </authorList>
    </citation>
    <scope>NUCLEOTIDE SEQUENCE</scope>
    <source>
        <strain evidence="1">MMC_N1</strain>
    </source>
</reference>
<evidence type="ECO:0000313" key="2">
    <source>
        <dbReference type="Proteomes" id="UP001162164"/>
    </source>
</evidence>
<dbReference type="EMBL" id="JAPWTJ010000030">
    <property type="protein sequence ID" value="KAJ8984647.1"/>
    <property type="molecule type" value="Genomic_DNA"/>
</dbReference>